<proteinExistence type="predicted"/>
<reference evidence="1" key="1">
    <citation type="submission" date="2019-08" db="EMBL/GenBank/DDBJ databases">
        <authorList>
            <person name="Kucharzyk K."/>
            <person name="Murdoch R.W."/>
            <person name="Higgins S."/>
            <person name="Loffler F."/>
        </authorList>
    </citation>
    <scope>NUCLEOTIDE SEQUENCE</scope>
</reference>
<dbReference type="AlphaFoldDB" id="A0A645J0W6"/>
<organism evidence="1">
    <name type="scientific">bioreactor metagenome</name>
    <dbReference type="NCBI Taxonomy" id="1076179"/>
    <lineage>
        <taxon>unclassified sequences</taxon>
        <taxon>metagenomes</taxon>
        <taxon>ecological metagenomes</taxon>
    </lineage>
</organism>
<name>A0A645J0W6_9ZZZZ</name>
<protein>
    <submittedName>
        <fullName evidence="1">Uncharacterized protein</fullName>
    </submittedName>
</protein>
<evidence type="ECO:0000313" key="1">
    <source>
        <dbReference type="EMBL" id="MPN57047.1"/>
    </source>
</evidence>
<gene>
    <name evidence="1" type="ORF">SDC9_204741</name>
</gene>
<dbReference type="EMBL" id="VSSQ01128127">
    <property type="protein sequence ID" value="MPN57047.1"/>
    <property type="molecule type" value="Genomic_DNA"/>
</dbReference>
<sequence>MLLRQGKHLRTPVVQQFQMDVRAIPVGDFFPQGFLQLPHGTLGFIIIVGVEQLVHDQLQFYSYV</sequence>
<comment type="caution">
    <text evidence="1">The sequence shown here is derived from an EMBL/GenBank/DDBJ whole genome shotgun (WGS) entry which is preliminary data.</text>
</comment>
<accession>A0A645J0W6</accession>